<evidence type="ECO:0000313" key="2">
    <source>
        <dbReference type="Proteomes" id="UP000515908"/>
    </source>
</evidence>
<dbReference type="Proteomes" id="UP000515908">
    <property type="component" value="Chromosome 08"/>
</dbReference>
<accession>A0A7G2CDZ4</accession>
<reference evidence="1 2" key="1">
    <citation type="submission" date="2020-08" db="EMBL/GenBank/DDBJ databases">
        <authorList>
            <person name="Newling K."/>
            <person name="Davey J."/>
            <person name="Forrester S."/>
        </authorList>
    </citation>
    <scope>NUCLEOTIDE SEQUENCE [LARGE SCALE GENOMIC DNA]</scope>
    <source>
        <strain evidence="2">Crithidia deanei Carvalho (ATCC PRA-265)</strain>
    </source>
</reference>
<gene>
    <name evidence="1" type="ORF">ADEAN_000465500</name>
</gene>
<dbReference type="VEuPathDB" id="TriTrypDB:ADEAN_000465500"/>
<proteinExistence type="predicted"/>
<sequence>MSTLPHVDLRTVTVEHLLRTDPSEEASAYLRSLPMAHLFHLLYCQEKEDHNVLRFTDSLFHLFSTILNRVGDGEDQGYDVSSLWAGMAHIGQVYPTPVQSSAPLCQLLISLTTRTASCVEGAPPPSLFLLVCRRLIELGDAVVVSCQDDLTQLLQVAPPFLRQLSAEVQDGPNLLSVRVLRSLLWWCARTLCAVSRPRSYFTLALHFLYRLASSLPMTAVTDPHSKQHLRQCFTVLREFARRSMGATGVTERERAQVLEFTSWFKEGQSEGELPLLSLGEEEGVLAVTVQAYLEGQQEKLSLLEETYNDSLRTLTRTIQGAQTEEERAQGYRTGQYASIERELSSLEDSDGSRTAVLLALLRRLVSLRTELSTHC</sequence>
<organism evidence="1 2">
    <name type="scientific">Angomonas deanei</name>
    <dbReference type="NCBI Taxonomy" id="59799"/>
    <lineage>
        <taxon>Eukaryota</taxon>
        <taxon>Discoba</taxon>
        <taxon>Euglenozoa</taxon>
        <taxon>Kinetoplastea</taxon>
        <taxon>Metakinetoplastina</taxon>
        <taxon>Trypanosomatida</taxon>
        <taxon>Trypanosomatidae</taxon>
        <taxon>Strigomonadinae</taxon>
        <taxon>Angomonas</taxon>
    </lineage>
</organism>
<dbReference type="AlphaFoldDB" id="A0A7G2CDZ4"/>
<dbReference type="EMBL" id="LR877152">
    <property type="protein sequence ID" value="CAD2217177.1"/>
    <property type="molecule type" value="Genomic_DNA"/>
</dbReference>
<evidence type="ECO:0000313" key="1">
    <source>
        <dbReference type="EMBL" id="CAD2217177.1"/>
    </source>
</evidence>
<keyword evidence="2" id="KW-1185">Reference proteome</keyword>
<protein>
    <submittedName>
        <fullName evidence="1">Uncharacterized protein</fullName>
    </submittedName>
</protein>
<name>A0A7G2CDZ4_9TRYP</name>